<keyword evidence="2" id="KW-0862">Zinc</keyword>
<evidence type="ECO:0000313" key="3">
    <source>
        <dbReference type="EMBL" id="PDH34586.1"/>
    </source>
</evidence>
<feature type="binding site" evidence="2">
    <location>
        <position position="50"/>
    </location>
    <ligand>
        <name>Zn(2+)</name>
        <dbReference type="ChEBI" id="CHEBI:29105"/>
    </ligand>
</feature>
<accession>A0A2A5WEM5</accession>
<keyword evidence="2" id="KW-0479">Metal-binding</keyword>
<sequence>MIDANTALLRLKEGNKKFRNGTTLIEVDEASRFDVVEKQSPFAIILGCSDSRVPLELIFCQGLGDLFVIRVAGNIATPSQIGSIEFAAEKFGTKLVVVLGHTSCGAVKAALEDLGQENSIQSPNLKAIVDSIKPGIEDSISDLDSYDEKIQKAVRANVQTSINNLINESEILRQLRSESGLKIIGADYCLESGTVEFL</sequence>
<dbReference type="SMART" id="SM00947">
    <property type="entry name" value="Pro_CA"/>
    <property type="match status" value="1"/>
</dbReference>
<comment type="similarity">
    <text evidence="1">Belongs to the beta-class carbonic anhydrase family.</text>
</comment>
<evidence type="ECO:0000313" key="4">
    <source>
        <dbReference type="Proteomes" id="UP000219329"/>
    </source>
</evidence>
<name>A0A2A5WEM5_9GAMM</name>
<dbReference type="InterPro" id="IPR001765">
    <property type="entry name" value="Carbonic_anhydrase"/>
</dbReference>
<dbReference type="Gene3D" id="3.40.1050.10">
    <property type="entry name" value="Carbonic anhydrase"/>
    <property type="match status" value="1"/>
</dbReference>
<evidence type="ECO:0000256" key="2">
    <source>
        <dbReference type="PIRSR" id="PIRSR601765-1"/>
    </source>
</evidence>
<comment type="cofactor">
    <cofactor evidence="2">
        <name>Zn(2+)</name>
        <dbReference type="ChEBI" id="CHEBI:29105"/>
    </cofactor>
    <text evidence="2">Binds 1 zinc ion per subunit.</text>
</comment>
<evidence type="ECO:0000256" key="1">
    <source>
        <dbReference type="ARBA" id="ARBA00006217"/>
    </source>
</evidence>
<gene>
    <name evidence="3" type="ORF">CNF02_04305</name>
</gene>
<dbReference type="GO" id="GO:0004089">
    <property type="term" value="F:carbonate dehydratase activity"/>
    <property type="evidence" value="ECO:0007669"/>
    <property type="project" value="InterPro"/>
</dbReference>
<protein>
    <submittedName>
        <fullName evidence="3">Carbonic anhydrase</fullName>
    </submittedName>
</protein>
<proteinExistence type="inferred from homology"/>
<feature type="binding site" evidence="2">
    <location>
        <position position="104"/>
    </location>
    <ligand>
        <name>Zn(2+)</name>
        <dbReference type="ChEBI" id="CHEBI:29105"/>
    </ligand>
</feature>
<dbReference type="CDD" id="cd03378">
    <property type="entry name" value="beta_CA_cladeC"/>
    <property type="match status" value="1"/>
</dbReference>
<reference evidence="3 4" key="1">
    <citation type="submission" date="2017-08" db="EMBL/GenBank/DDBJ databases">
        <title>Fine stratification of microbial communities through a metagenomic profile of the photic zone.</title>
        <authorList>
            <person name="Haro-Moreno J.M."/>
            <person name="Lopez-Perez M."/>
            <person name="De La Torre J."/>
            <person name="Picazo A."/>
            <person name="Camacho A."/>
            <person name="Rodriguez-Valera F."/>
        </authorList>
    </citation>
    <scope>NUCLEOTIDE SEQUENCE [LARGE SCALE GENOMIC DNA]</scope>
    <source>
        <strain evidence="3">MED-G28</strain>
    </source>
</reference>
<organism evidence="3 4">
    <name type="scientific">OM182 bacterium MED-G28</name>
    <dbReference type="NCBI Taxonomy" id="1986256"/>
    <lineage>
        <taxon>Bacteria</taxon>
        <taxon>Pseudomonadati</taxon>
        <taxon>Pseudomonadota</taxon>
        <taxon>Gammaproteobacteria</taxon>
        <taxon>OMG group</taxon>
        <taxon>OM182 clade</taxon>
    </lineage>
</organism>
<dbReference type="GO" id="GO:0008270">
    <property type="term" value="F:zinc ion binding"/>
    <property type="evidence" value="ECO:0007669"/>
    <property type="project" value="InterPro"/>
</dbReference>
<dbReference type="AlphaFoldDB" id="A0A2A5WEM5"/>
<dbReference type="InterPro" id="IPR036874">
    <property type="entry name" value="Carbonic_anhydrase_sf"/>
</dbReference>
<comment type="caution">
    <text evidence="3">The sequence shown here is derived from an EMBL/GenBank/DDBJ whole genome shotgun (WGS) entry which is preliminary data.</text>
</comment>
<dbReference type="SUPFAM" id="SSF53056">
    <property type="entry name" value="beta-carbonic anhydrase, cab"/>
    <property type="match status" value="1"/>
</dbReference>
<feature type="binding site" evidence="2">
    <location>
        <position position="101"/>
    </location>
    <ligand>
        <name>Zn(2+)</name>
        <dbReference type="ChEBI" id="CHEBI:29105"/>
    </ligand>
</feature>
<dbReference type="Pfam" id="PF00484">
    <property type="entry name" value="Pro_CA"/>
    <property type="match status" value="1"/>
</dbReference>
<dbReference type="PANTHER" id="PTHR11002">
    <property type="entry name" value="CARBONIC ANHYDRASE"/>
    <property type="match status" value="1"/>
</dbReference>
<dbReference type="PANTHER" id="PTHR11002:SF79">
    <property type="entry name" value="CARBONIC ANHYDRASE 2"/>
    <property type="match status" value="1"/>
</dbReference>
<dbReference type="EMBL" id="NTJZ01000003">
    <property type="protein sequence ID" value="PDH34586.1"/>
    <property type="molecule type" value="Genomic_DNA"/>
</dbReference>
<feature type="binding site" evidence="2">
    <location>
        <position position="48"/>
    </location>
    <ligand>
        <name>Zn(2+)</name>
        <dbReference type="ChEBI" id="CHEBI:29105"/>
    </ligand>
</feature>
<dbReference type="Proteomes" id="UP000219329">
    <property type="component" value="Unassembled WGS sequence"/>
</dbReference>